<evidence type="ECO:0000256" key="1">
    <source>
        <dbReference type="SAM" id="SignalP"/>
    </source>
</evidence>
<dbReference type="RefSeq" id="WP_303700663.1">
    <property type="nucleotide sequence ID" value="NZ_VSIV01000098.1"/>
</dbReference>
<sequence>MKKITLMFIILIFMFSLAYAGEYTWGGTDSTNTLIVKTSPNVELGYIADTENTNDPYGNSYGIYGFNSQGSKAYAVTSNYTGMYVRDYTAGDNVTETSLTAIDNSTETWSKMGE</sequence>
<name>A0A5D0MQC2_FLESI</name>
<dbReference type="EMBL" id="VSIV01000098">
    <property type="protein sequence ID" value="TYB33840.1"/>
    <property type="molecule type" value="Genomic_DNA"/>
</dbReference>
<comment type="caution">
    <text evidence="2">The sequence shown here is derived from an EMBL/GenBank/DDBJ whole genome shotgun (WGS) entry which is preliminary data.</text>
</comment>
<gene>
    <name evidence="2" type="ORF">FXF49_04270</name>
</gene>
<protein>
    <submittedName>
        <fullName evidence="2">Uncharacterized protein</fullName>
    </submittedName>
</protein>
<keyword evidence="1" id="KW-0732">Signal</keyword>
<feature type="chain" id="PRO_5022662519" evidence="1">
    <location>
        <begin position="21"/>
        <end position="114"/>
    </location>
</feature>
<evidence type="ECO:0000313" key="2">
    <source>
        <dbReference type="EMBL" id="TYB33840.1"/>
    </source>
</evidence>
<accession>A0A5D0MQC2</accession>
<dbReference type="AlphaFoldDB" id="A0A5D0MQC2"/>
<reference evidence="2 3" key="1">
    <citation type="submission" date="2019-08" db="EMBL/GenBank/DDBJ databases">
        <title>Genomic characterization of a novel candidate phylum (ARYD3) from a high temperature, high salinity tertiary oil reservoir in north central Oklahoma, USA.</title>
        <authorList>
            <person name="Youssef N.H."/>
            <person name="Yadav A."/>
            <person name="Elshahed M.S."/>
        </authorList>
    </citation>
    <scope>NUCLEOTIDE SEQUENCE [LARGE SCALE GENOMIC DNA]</scope>
    <source>
        <strain evidence="2">ARYD1</strain>
    </source>
</reference>
<proteinExistence type="predicted"/>
<organism evidence="2 3">
    <name type="scientific">Flexistipes sinusarabici</name>
    <dbReference type="NCBI Taxonomy" id="2352"/>
    <lineage>
        <taxon>Bacteria</taxon>
        <taxon>Pseudomonadati</taxon>
        <taxon>Deferribacterota</taxon>
        <taxon>Deferribacteres</taxon>
        <taxon>Deferribacterales</taxon>
        <taxon>Flexistipitaceae</taxon>
        <taxon>Flexistipes</taxon>
    </lineage>
</organism>
<feature type="signal peptide" evidence="1">
    <location>
        <begin position="1"/>
        <end position="20"/>
    </location>
</feature>
<evidence type="ECO:0000313" key="3">
    <source>
        <dbReference type="Proteomes" id="UP000323337"/>
    </source>
</evidence>
<dbReference type="Proteomes" id="UP000323337">
    <property type="component" value="Unassembled WGS sequence"/>
</dbReference>